<reference evidence="2 3" key="1">
    <citation type="submission" date="2008-05" db="EMBL/GenBank/DDBJ databases">
        <title>Complete sequence of chromosome of Geobacter lovleyi SZ.</title>
        <authorList>
            <consortium name="US DOE Joint Genome Institute"/>
            <person name="Lucas S."/>
            <person name="Copeland A."/>
            <person name="Lapidus A."/>
            <person name="Glavina del Rio T."/>
            <person name="Dalin E."/>
            <person name="Tice H."/>
            <person name="Bruce D."/>
            <person name="Goodwin L."/>
            <person name="Pitluck S."/>
            <person name="Chertkov O."/>
            <person name="Meincke L."/>
            <person name="Brettin T."/>
            <person name="Detter J.C."/>
            <person name="Han C."/>
            <person name="Tapia R."/>
            <person name="Kuske C.R."/>
            <person name="Schmutz J."/>
            <person name="Larimer F."/>
            <person name="Land M."/>
            <person name="Hauser L."/>
            <person name="Kyrpides N."/>
            <person name="Mikhailova N."/>
            <person name="Sung Y."/>
            <person name="Fletcher K.E."/>
            <person name="Ritalahti K.M."/>
            <person name="Loeffler F.E."/>
            <person name="Richardson P."/>
        </authorList>
    </citation>
    <scope>NUCLEOTIDE SEQUENCE [LARGE SCALE GENOMIC DNA]</scope>
    <source>
        <strain evidence="3">ATCC BAA-1151 / DSM 17278 / SZ</strain>
    </source>
</reference>
<dbReference type="HOGENOM" id="CLU_046006_10_4_7"/>
<keyword evidence="2" id="KW-0560">Oxidoreductase</keyword>
<dbReference type="KEGG" id="glo:Glov_3246"/>
<keyword evidence="3" id="KW-1185">Reference proteome</keyword>
<sequence length="117" mass="12602">MSISMKNIVLFVTDLQKAKTFYADLLGLPLAGESQMMMEFFPGSVTTLGIALALQDDAKALVGRYTGISLNVKGIDKLCDRLKAAGATFIEPLEESPWGKMAVVADPDGNQFALVEM</sequence>
<dbReference type="InterPro" id="IPR004360">
    <property type="entry name" value="Glyas_Fos-R_dOase_dom"/>
</dbReference>
<dbReference type="Pfam" id="PF00903">
    <property type="entry name" value="Glyoxalase"/>
    <property type="match status" value="1"/>
</dbReference>
<dbReference type="Gene3D" id="3.10.180.10">
    <property type="entry name" value="2,3-Dihydroxybiphenyl 1,2-Dioxygenase, domain 1"/>
    <property type="match status" value="1"/>
</dbReference>
<evidence type="ECO:0000313" key="3">
    <source>
        <dbReference type="Proteomes" id="UP000002420"/>
    </source>
</evidence>
<dbReference type="PANTHER" id="PTHR33993">
    <property type="entry name" value="GLYOXALASE-RELATED"/>
    <property type="match status" value="1"/>
</dbReference>
<evidence type="ECO:0000259" key="1">
    <source>
        <dbReference type="PROSITE" id="PS51819"/>
    </source>
</evidence>
<dbReference type="PROSITE" id="PS51819">
    <property type="entry name" value="VOC"/>
    <property type="match status" value="1"/>
</dbReference>
<keyword evidence="2" id="KW-0223">Dioxygenase</keyword>
<name>B3EAR9_TRIL1</name>
<dbReference type="InterPro" id="IPR052164">
    <property type="entry name" value="Anthracycline_SecMetBiosynth"/>
</dbReference>
<dbReference type="InterPro" id="IPR029068">
    <property type="entry name" value="Glyas_Bleomycin-R_OHBP_Dase"/>
</dbReference>
<gene>
    <name evidence="2" type="ordered locus">Glov_3246</name>
</gene>
<dbReference type="PANTHER" id="PTHR33993:SF2">
    <property type="entry name" value="VOC DOMAIN-CONTAINING PROTEIN"/>
    <property type="match status" value="1"/>
</dbReference>
<dbReference type="OrthoDB" id="9796521at2"/>
<dbReference type="InterPro" id="IPR037523">
    <property type="entry name" value="VOC_core"/>
</dbReference>
<dbReference type="RefSeq" id="WP_012471276.1">
    <property type="nucleotide sequence ID" value="NC_010814.1"/>
</dbReference>
<organism evidence="2 3">
    <name type="scientific">Trichlorobacter lovleyi (strain ATCC BAA-1151 / DSM 17278 / SZ)</name>
    <name type="common">Geobacter lovleyi</name>
    <dbReference type="NCBI Taxonomy" id="398767"/>
    <lineage>
        <taxon>Bacteria</taxon>
        <taxon>Pseudomonadati</taxon>
        <taxon>Thermodesulfobacteriota</taxon>
        <taxon>Desulfuromonadia</taxon>
        <taxon>Geobacterales</taxon>
        <taxon>Geobacteraceae</taxon>
        <taxon>Trichlorobacter</taxon>
    </lineage>
</organism>
<dbReference type="EMBL" id="CP001089">
    <property type="protein sequence ID" value="ACD96952.1"/>
    <property type="molecule type" value="Genomic_DNA"/>
</dbReference>
<dbReference type="eggNOG" id="COG0346">
    <property type="taxonomic scope" value="Bacteria"/>
</dbReference>
<dbReference type="AlphaFoldDB" id="B3EAR9"/>
<protein>
    <submittedName>
        <fullName evidence="2">Glyoxalase/bleomycin resistance protein/dioxygenase</fullName>
    </submittedName>
</protein>
<dbReference type="Proteomes" id="UP000002420">
    <property type="component" value="Chromosome"/>
</dbReference>
<dbReference type="STRING" id="398767.Glov_3246"/>
<feature type="domain" description="VOC" evidence="1">
    <location>
        <begin position="4"/>
        <end position="117"/>
    </location>
</feature>
<dbReference type="GO" id="GO:0051213">
    <property type="term" value="F:dioxygenase activity"/>
    <property type="evidence" value="ECO:0007669"/>
    <property type="project" value="UniProtKB-KW"/>
</dbReference>
<evidence type="ECO:0000313" key="2">
    <source>
        <dbReference type="EMBL" id="ACD96952.1"/>
    </source>
</evidence>
<dbReference type="SUPFAM" id="SSF54593">
    <property type="entry name" value="Glyoxalase/Bleomycin resistance protein/Dihydroxybiphenyl dioxygenase"/>
    <property type="match status" value="1"/>
</dbReference>
<accession>B3EAR9</accession>
<proteinExistence type="predicted"/>